<accession>A0AAV4T4C1</accession>
<dbReference type="Proteomes" id="UP001054945">
    <property type="component" value="Unassembled WGS sequence"/>
</dbReference>
<evidence type="ECO:0000313" key="2">
    <source>
        <dbReference type="EMBL" id="GIY39722.1"/>
    </source>
</evidence>
<dbReference type="EMBL" id="BPLR01010499">
    <property type="protein sequence ID" value="GIY39722.1"/>
    <property type="molecule type" value="Genomic_DNA"/>
</dbReference>
<feature type="region of interest" description="Disordered" evidence="1">
    <location>
        <begin position="28"/>
        <end position="47"/>
    </location>
</feature>
<comment type="caution">
    <text evidence="2">The sequence shown here is derived from an EMBL/GenBank/DDBJ whole genome shotgun (WGS) entry which is preliminary data.</text>
</comment>
<keyword evidence="3" id="KW-1185">Reference proteome</keyword>
<evidence type="ECO:0000313" key="3">
    <source>
        <dbReference type="Proteomes" id="UP001054945"/>
    </source>
</evidence>
<proteinExistence type="predicted"/>
<gene>
    <name evidence="2" type="ORF">CEXT_672971</name>
</gene>
<protein>
    <submittedName>
        <fullName evidence="2">Uncharacterized protein</fullName>
    </submittedName>
</protein>
<dbReference type="AlphaFoldDB" id="A0AAV4T4C1"/>
<evidence type="ECO:0000256" key="1">
    <source>
        <dbReference type="SAM" id="MobiDB-lite"/>
    </source>
</evidence>
<feature type="region of interest" description="Disordered" evidence="1">
    <location>
        <begin position="1"/>
        <end position="20"/>
    </location>
</feature>
<reference evidence="2 3" key="1">
    <citation type="submission" date="2021-06" db="EMBL/GenBank/DDBJ databases">
        <title>Caerostris extrusa draft genome.</title>
        <authorList>
            <person name="Kono N."/>
            <person name="Arakawa K."/>
        </authorList>
    </citation>
    <scope>NUCLEOTIDE SEQUENCE [LARGE SCALE GENOMIC DNA]</scope>
</reference>
<organism evidence="2 3">
    <name type="scientific">Caerostris extrusa</name>
    <name type="common">Bark spider</name>
    <name type="synonym">Caerostris bankana</name>
    <dbReference type="NCBI Taxonomy" id="172846"/>
    <lineage>
        <taxon>Eukaryota</taxon>
        <taxon>Metazoa</taxon>
        <taxon>Ecdysozoa</taxon>
        <taxon>Arthropoda</taxon>
        <taxon>Chelicerata</taxon>
        <taxon>Arachnida</taxon>
        <taxon>Araneae</taxon>
        <taxon>Araneomorphae</taxon>
        <taxon>Entelegynae</taxon>
        <taxon>Araneoidea</taxon>
        <taxon>Araneidae</taxon>
        <taxon>Caerostris</taxon>
    </lineage>
</organism>
<name>A0AAV4T4C1_CAEEX</name>
<sequence length="80" mass="9005">MEECATPEIQEAETRQMKRSPPLLLTVKGRAETISGKQKPRKKQSAGFLIEAETSHPLQKKCILHGGMCHPEIKRRKPGK</sequence>